<protein>
    <submittedName>
        <fullName evidence="8">Cytochrome c peroxidase</fullName>
    </submittedName>
</protein>
<dbReference type="GO" id="GO:0046872">
    <property type="term" value="F:metal ion binding"/>
    <property type="evidence" value="ECO:0007669"/>
    <property type="project" value="UniProtKB-KW"/>
</dbReference>
<comment type="subcellular location">
    <subcellularLocation>
        <location evidence="1">Cell envelope</location>
    </subcellularLocation>
</comment>
<feature type="domain" description="Cytochrome c" evidence="7">
    <location>
        <begin position="261"/>
        <end position="407"/>
    </location>
</feature>
<gene>
    <name evidence="8" type="ORF">SAMN04515673_101462</name>
</gene>
<keyword evidence="5 6" id="KW-0408">Iron</keyword>
<dbReference type="Gene3D" id="1.10.760.10">
    <property type="entry name" value="Cytochrome c-like domain"/>
    <property type="match status" value="2"/>
</dbReference>
<dbReference type="InterPro" id="IPR004852">
    <property type="entry name" value="Di-haem_cyt_c_peroxidsae"/>
</dbReference>
<reference evidence="8 9" key="1">
    <citation type="submission" date="2016-10" db="EMBL/GenBank/DDBJ databases">
        <authorList>
            <person name="de Groot N.N."/>
        </authorList>
    </citation>
    <scope>NUCLEOTIDE SEQUENCE [LARGE SCALE GENOMIC DNA]</scope>
    <source>
        <strain evidence="9">KMM 9023,NRIC 0796,JCM 17311,KCTC 23692</strain>
    </source>
</reference>
<evidence type="ECO:0000256" key="3">
    <source>
        <dbReference type="ARBA" id="ARBA00022723"/>
    </source>
</evidence>
<dbReference type="PROSITE" id="PS51007">
    <property type="entry name" value="CYTC"/>
    <property type="match status" value="2"/>
</dbReference>
<keyword evidence="9" id="KW-1185">Reference proteome</keyword>
<dbReference type="NCBIfam" id="TIGR03981">
    <property type="entry name" value="SAM_quin_mod"/>
    <property type="match status" value="1"/>
</dbReference>
<dbReference type="InterPro" id="IPR051395">
    <property type="entry name" value="Cytochrome_c_Peroxidase/MauG"/>
</dbReference>
<dbReference type="GO" id="GO:0030313">
    <property type="term" value="C:cell envelope"/>
    <property type="evidence" value="ECO:0007669"/>
    <property type="project" value="UniProtKB-SubCell"/>
</dbReference>
<evidence type="ECO:0000256" key="1">
    <source>
        <dbReference type="ARBA" id="ARBA00004196"/>
    </source>
</evidence>
<keyword evidence="4" id="KW-0560">Oxidoreductase</keyword>
<sequence>MNFGIDRLAAAVTIVLLAAPNTSATETLRERMLRSYALDFGLVPAEETWRDVDPVLAAIGKELFESTLLSSNVDTACASCHLDRFGSADGLPVAIGVEGRSFGAERVRLGGDPQPRNTLPLWGRGGKGFDTLFWDGRVEKLQSGEIQSQYGAAAPDDDPLTVAAHLPPLQLGEMVFDRDSRFAQYEQESTSAAAAYADTIVSRLRERSDLIAQLATRSEQAETDIDYTDVAAALASFIARNFRLGTSRFHAFVFHAAPLTSEELRGGVLFYGKGQCALCHSGPYFSDLDFHTIAFPQFGFGANGFGVDYGRYNVTQNPDDLFAFRTPPLINVTRTAPYSHSGSVAKLRDAIVYHFDPLAFFSNDGSTADDREQLARRIGLWARDYPVAATLSEREIDDLVAFLGTLETESLEKVADPQ</sequence>
<keyword evidence="3 6" id="KW-0479">Metal-binding</keyword>
<dbReference type="STRING" id="871652.SAMN04515673_101462"/>
<name>A0A1I6CW49_9RHOB</name>
<dbReference type="RefSeq" id="WP_092076161.1">
    <property type="nucleotide sequence ID" value="NZ_FOYI01000001.1"/>
</dbReference>
<dbReference type="AlphaFoldDB" id="A0A1I6CW49"/>
<evidence type="ECO:0000313" key="9">
    <source>
        <dbReference type="Proteomes" id="UP000199302"/>
    </source>
</evidence>
<dbReference type="GO" id="GO:0020037">
    <property type="term" value="F:heme binding"/>
    <property type="evidence" value="ECO:0007669"/>
    <property type="project" value="InterPro"/>
</dbReference>
<proteinExistence type="predicted"/>
<dbReference type="InterPro" id="IPR009056">
    <property type="entry name" value="Cyt_c-like_dom"/>
</dbReference>
<dbReference type="PANTHER" id="PTHR30600">
    <property type="entry name" value="CYTOCHROME C PEROXIDASE-RELATED"/>
    <property type="match status" value="1"/>
</dbReference>
<keyword evidence="8" id="KW-0575">Peroxidase</keyword>
<dbReference type="InterPro" id="IPR036909">
    <property type="entry name" value="Cyt_c-like_dom_sf"/>
</dbReference>
<feature type="domain" description="Cytochrome c" evidence="7">
    <location>
        <begin position="55"/>
        <end position="170"/>
    </location>
</feature>
<dbReference type="Pfam" id="PF03150">
    <property type="entry name" value="CCP_MauG"/>
    <property type="match status" value="1"/>
</dbReference>
<evidence type="ECO:0000256" key="4">
    <source>
        <dbReference type="ARBA" id="ARBA00023002"/>
    </source>
</evidence>
<dbReference type="OrthoDB" id="9805202at2"/>
<evidence type="ECO:0000259" key="7">
    <source>
        <dbReference type="PROSITE" id="PS51007"/>
    </source>
</evidence>
<organism evidence="8 9">
    <name type="scientific">Poseidonocella sedimentorum</name>
    <dbReference type="NCBI Taxonomy" id="871652"/>
    <lineage>
        <taxon>Bacteria</taxon>
        <taxon>Pseudomonadati</taxon>
        <taxon>Pseudomonadota</taxon>
        <taxon>Alphaproteobacteria</taxon>
        <taxon>Rhodobacterales</taxon>
        <taxon>Roseobacteraceae</taxon>
        <taxon>Poseidonocella</taxon>
    </lineage>
</organism>
<evidence type="ECO:0000313" key="8">
    <source>
        <dbReference type="EMBL" id="SFQ97323.1"/>
    </source>
</evidence>
<accession>A0A1I6CW49</accession>
<dbReference type="EMBL" id="FOYI01000001">
    <property type="protein sequence ID" value="SFQ97323.1"/>
    <property type="molecule type" value="Genomic_DNA"/>
</dbReference>
<evidence type="ECO:0000256" key="2">
    <source>
        <dbReference type="ARBA" id="ARBA00022617"/>
    </source>
</evidence>
<dbReference type="GO" id="GO:0004130">
    <property type="term" value="F:cytochrome-c peroxidase activity"/>
    <property type="evidence" value="ECO:0007669"/>
    <property type="project" value="TreeGrafter"/>
</dbReference>
<evidence type="ECO:0000256" key="5">
    <source>
        <dbReference type="ARBA" id="ARBA00023004"/>
    </source>
</evidence>
<keyword evidence="2 6" id="KW-0349">Heme</keyword>
<evidence type="ECO:0000256" key="6">
    <source>
        <dbReference type="PROSITE-ProRule" id="PRU00433"/>
    </source>
</evidence>
<dbReference type="GO" id="GO:0009055">
    <property type="term" value="F:electron transfer activity"/>
    <property type="evidence" value="ECO:0007669"/>
    <property type="project" value="InterPro"/>
</dbReference>
<dbReference type="SUPFAM" id="SSF46626">
    <property type="entry name" value="Cytochrome c"/>
    <property type="match status" value="2"/>
</dbReference>
<dbReference type="Proteomes" id="UP000199302">
    <property type="component" value="Unassembled WGS sequence"/>
</dbReference>
<dbReference type="InterPro" id="IPR023893">
    <property type="entry name" value="MauG-like"/>
</dbReference>